<name>A0ABN3UIU3_9MICO</name>
<keyword evidence="3" id="KW-0119">Carbohydrate metabolism</keyword>
<feature type="chain" id="PRO_5046100081" description="Fibronectin type-III domain-containing protein" evidence="4">
    <location>
        <begin position="32"/>
        <end position="740"/>
    </location>
</feature>
<dbReference type="Proteomes" id="UP001501326">
    <property type="component" value="Unassembled WGS sequence"/>
</dbReference>
<sequence length="740" mass="77446">MTRFVGHRRAGLLATVLAVLAGVLAASPARATEPPVVTSISVSPTTVTAPGSVVVGYVGSSDVPLWDAWAYFIDSRNRFQRVDLNSTLPSGEGTLWVPEGAESDTWRMTSMNLRGPNGTAKVCGRSQPSCTEIRDLSAYDMHVKGVAPEFDAPRLRSVSVSPSSPASVRPQRPVTLAWTLQAPAPDLAEVDATFGKGADPDGEFHLSCRCGSALAGGSVAVSVPAHVANGDYTLRTLALTDRLGNRAEYRPDGSVLLSGGARTPTGAQPTFAAPSLRVYEDRVPPSLTSLVPVNAPVGVGTSVKVDYRVDDEQSVLGRVRLFYTALDAENRDFDVMADAVPRSGRLSQVVASIGRYRLDSVFVDDGYQTSAYLRDKTLWHGANRVGVHAFDFSALDVRVVPRAPKITGRAWPHGAKVSFGSVPGNERSTGYEVVAEPGHHVRRLTGPNIYTAVIDGLTAGTTYTVSVRALSDAGPGPSATFTTTPLLTSSVVGVGDLSKDGRGDLVAFQRDSVATRGYWGNGKGGISGGAHLITDVVPATRVTPGGDMNGDGRPDLLADNGGRLQLYLGSTGGFLTDPLLVGTGWAGMRFITGGGDFSGDGRADVLVVDAQGRLNLYAGNGKGKVYAGRTIGTGWGSFVAVFATADLNGDRTRDVMAIDRAGALWLYPGNGKGGFKGARTKAGSGWAGLAMAGPVGDFTGDGRADVLAVTNDGTLRVYAGDGRGHLTSARTVSTGWRRYF</sequence>
<evidence type="ECO:0000259" key="5">
    <source>
        <dbReference type="PROSITE" id="PS50853"/>
    </source>
</evidence>
<dbReference type="Gene3D" id="2.130.10.130">
    <property type="entry name" value="Integrin alpha, N-terminal"/>
    <property type="match status" value="1"/>
</dbReference>
<dbReference type="RefSeq" id="WP_344190660.1">
    <property type="nucleotide sequence ID" value="NZ_BAAARN010000001.1"/>
</dbReference>
<evidence type="ECO:0000313" key="6">
    <source>
        <dbReference type="EMBL" id="GAA2732634.1"/>
    </source>
</evidence>
<dbReference type="PROSITE" id="PS50853">
    <property type="entry name" value="FN3"/>
    <property type="match status" value="1"/>
</dbReference>
<keyword evidence="2" id="KW-0378">Hydrolase</keyword>
<dbReference type="SMART" id="SM00060">
    <property type="entry name" value="FN3"/>
    <property type="match status" value="1"/>
</dbReference>
<dbReference type="InterPro" id="IPR013783">
    <property type="entry name" value="Ig-like_fold"/>
</dbReference>
<proteinExistence type="predicted"/>
<reference evidence="6 7" key="1">
    <citation type="journal article" date="2019" name="Int. J. Syst. Evol. Microbiol.">
        <title>The Global Catalogue of Microorganisms (GCM) 10K type strain sequencing project: providing services to taxonomists for standard genome sequencing and annotation.</title>
        <authorList>
            <consortium name="The Broad Institute Genomics Platform"/>
            <consortium name="The Broad Institute Genome Sequencing Center for Infectious Disease"/>
            <person name="Wu L."/>
            <person name="Ma J."/>
        </authorList>
    </citation>
    <scope>NUCLEOTIDE SEQUENCE [LARGE SCALE GENOMIC DNA]</scope>
    <source>
        <strain evidence="6 7">JCM 16378</strain>
    </source>
</reference>
<evidence type="ECO:0000256" key="4">
    <source>
        <dbReference type="SAM" id="SignalP"/>
    </source>
</evidence>
<keyword evidence="1 4" id="KW-0732">Signal</keyword>
<evidence type="ECO:0000256" key="2">
    <source>
        <dbReference type="ARBA" id="ARBA00023295"/>
    </source>
</evidence>
<evidence type="ECO:0000256" key="3">
    <source>
        <dbReference type="ARBA" id="ARBA00023326"/>
    </source>
</evidence>
<dbReference type="Pfam" id="PF13517">
    <property type="entry name" value="FG-GAP_3"/>
    <property type="match status" value="1"/>
</dbReference>
<dbReference type="InterPro" id="IPR028994">
    <property type="entry name" value="Integrin_alpha_N"/>
</dbReference>
<dbReference type="Pfam" id="PF00041">
    <property type="entry name" value="fn3"/>
    <property type="match status" value="1"/>
</dbReference>
<keyword evidence="3" id="KW-0624">Polysaccharide degradation</keyword>
<dbReference type="InterPro" id="IPR013517">
    <property type="entry name" value="FG-GAP"/>
</dbReference>
<dbReference type="InterPro" id="IPR003961">
    <property type="entry name" value="FN3_dom"/>
</dbReference>
<evidence type="ECO:0000256" key="1">
    <source>
        <dbReference type="ARBA" id="ARBA00022729"/>
    </source>
</evidence>
<dbReference type="SUPFAM" id="SSF69318">
    <property type="entry name" value="Integrin alpha N-terminal domain"/>
    <property type="match status" value="1"/>
</dbReference>
<feature type="signal peptide" evidence="4">
    <location>
        <begin position="1"/>
        <end position="31"/>
    </location>
</feature>
<dbReference type="PANTHER" id="PTHR44103">
    <property type="entry name" value="PROPROTEIN CONVERTASE P"/>
    <property type="match status" value="1"/>
</dbReference>
<gene>
    <name evidence="6" type="ORF">GCM10009867_08930</name>
</gene>
<dbReference type="CDD" id="cd00063">
    <property type="entry name" value="FN3"/>
    <property type="match status" value="1"/>
</dbReference>
<dbReference type="SUPFAM" id="SSF49265">
    <property type="entry name" value="Fibronectin type III"/>
    <property type="match status" value="1"/>
</dbReference>
<protein>
    <recommendedName>
        <fullName evidence="5">Fibronectin type-III domain-containing protein</fullName>
    </recommendedName>
</protein>
<dbReference type="InterPro" id="IPR036116">
    <property type="entry name" value="FN3_sf"/>
</dbReference>
<dbReference type="PANTHER" id="PTHR44103:SF1">
    <property type="entry name" value="PROPROTEIN CONVERTASE P"/>
    <property type="match status" value="1"/>
</dbReference>
<accession>A0ABN3UIU3</accession>
<feature type="domain" description="Fibronectin type-III" evidence="5">
    <location>
        <begin position="400"/>
        <end position="486"/>
    </location>
</feature>
<dbReference type="Gene3D" id="2.60.40.10">
    <property type="entry name" value="Immunoglobulins"/>
    <property type="match status" value="1"/>
</dbReference>
<comment type="caution">
    <text evidence="6">The sequence shown here is derived from an EMBL/GenBank/DDBJ whole genome shotgun (WGS) entry which is preliminary data.</text>
</comment>
<organism evidence="6 7">
    <name type="scientific">Pedococcus aerophilus</name>
    <dbReference type="NCBI Taxonomy" id="436356"/>
    <lineage>
        <taxon>Bacteria</taxon>
        <taxon>Bacillati</taxon>
        <taxon>Actinomycetota</taxon>
        <taxon>Actinomycetes</taxon>
        <taxon>Micrococcales</taxon>
        <taxon>Intrasporangiaceae</taxon>
        <taxon>Pedococcus</taxon>
    </lineage>
</organism>
<evidence type="ECO:0000313" key="7">
    <source>
        <dbReference type="Proteomes" id="UP001501326"/>
    </source>
</evidence>
<dbReference type="EMBL" id="BAAARN010000001">
    <property type="protein sequence ID" value="GAA2732634.1"/>
    <property type="molecule type" value="Genomic_DNA"/>
</dbReference>
<keyword evidence="2" id="KW-0326">Glycosidase</keyword>
<keyword evidence="7" id="KW-1185">Reference proteome</keyword>